<organism evidence="1">
    <name type="scientific">Brassica napus</name>
    <name type="common">Rape</name>
    <dbReference type="NCBI Taxonomy" id="3708"/>
    <lineage>
        <taxon>Eukaryota</taxon>
        <taxon>Viridiplantae</taxon>
        <taxon>Streptophyta</taxon>
        <taxon>Embryophyta</taxon>
        <taxon>Tracheophyta</taxon>
        <taxon>Spermatophyta</taxon>
        <taxon>Magnoliopsida</taxon>
        <taxon>eudicotyledons</taxon>
        <taxon>Gunneridae</taxon>
        <taxon>Pentapetalae</taxon>
        <taxon>rosids</taxon>
        <taxon>malvids</taxon>
        <taxon>Brassicales</taxon>
        <taxon>Brassicaceae</taxon>
        <taxon>Brassiceae</taxon>
        <taxon>Brassica</taxon>
    </lineage>
</organism>
<proteinExistence type="predicted"/>
<protein>
    <submittedName>
        <fullName evidence="1">(rape) hypothetical protein</fullName>
    </submittedName>
</protein>
<dbReference type="AlphaFoldDB" id="A0A816W0C2"/>
<accession>A0A816W0C2</accession>
<gene>
    <name evidence="1" type="ORF">DARMORV10_A03P34830.1</name>
</gene>
<dbReference type="EMBL" id="HG994357">
    <property type="protein sequence ID" value="CAF2126537.1"/>
    <property type="molecule type" value="Genomic_DNA"/>
</dbReference>
<evidence type="ECO:0000313" key="1">
    <source>
        <dbReference type="EMBL" id="CAF2126537.1"/>
    </source>
</evidence>
<reference evidence="1" key="1">
    <citation type="submission" date="2021-01" db="EMBL/GenBank/DDBJ databases">
        <authorList>
            <consortium name="Genoscope - CEA"/>
            <person name="William W."/>
        </authorList>
    </citation>
    <scope>NUCLEOTIDE SEQUENCE</scope>
</reference>
<name>A0A816W0C2_BRANA</name>
<sequence>MSSLRKNDEKRLGLVSTELWTRPPPIHQIYLRESKSSALELEFRANFSMTKTPSWNFQTKTAYIAHHCLASVARA</sequence>
<dbReference type="Proteomes" id="UP001295469">
    <property type="component" value="Chromosome A03"/>
</dbReference>